<dbReference type="EMBL" id="WJXA01000002">
    <property type="protein sequence ID" value="KAF7150340.1"/>
    <property type="molecule type" value="Genomic_DNA"/>
</dbReference>
<evidence type="ECO:0000256" key="7">
    <source>
        <dbReference type="ARBA" id="ARBA00023136"/>
    </source>
</evidence>
<dbReference type="PROSITE" id="PS50939">
    <property type="entry name" value="CYTOCHROME_B561"/>
    <property type="match status" value="1"/>
</dbReference>
<feature type="binding site" description="axial binding residue" evidence="9">
    <location>
        <position position="286"/>
    </location>
    <ligand>
        <name>heme b</name>
        <dbReference type="ChEBI" id="CHEBI:60344"/>
        <label>1</label>
    </ligand>
    <ligandPart>
        <name>Fe</name>
        <dbReference type="ChEBI" id="CHEBI:18248"/>
    </ligandPart>
</feature>
<dbReference type="GO" id="GO:0046872">
    <property type="term" value="F:metal ion binding"/>
    <property type="evidence" value="ECO:0007669"/>
    <property type="project" value="UniProtKB-KW"/>
</dbReference>
<evidence type="ECO:0000256" key="9">
    <source>
        <dbReference type="PIRSR" id="PIRSR037471-1"/>
    </source>
</evidence>
<keyword evidence="9" id="KW-0408">Iron</keyword>
<feature type="binding site" description="axial binding residue" evidence="9">
    <location>
        <position position="322"/>
    </location>
    <ligand>
        <name>heme b</name>
        <dbReference type="ChEBI" id="CHEBI:60344"/>
        <label>1</label>
    </ligand>
    <ligandPart>
        <name>Fe</name>
        <dbReference type="ChEBI" id="CHEBI:18248"/>
    </ligandPart>
</feature>
<dbReference type="Gene3D" id="1.20.120.1770">
    <property type="match status" value="1"/>
</dbReference>
<evidence type="ECO:0000256" key="1">
    <source>
        <dbReference type="ARBA" id="ARBA00004370"/>
    </source>
</evidence>
<evidence type="ECO:0000313" key="14">
    <source>
        <dbReference type="EMBL" id="KAF7150340.1"/>
    </source>
</evidence>
<protein>
    <recommendedName>
        <fullName evidence="8">Cytochrome b561 and DOMON domain-containing protein</fullName>
    </recommendedName>
</protein>
<feature type="signal peptide" evidence="11">
    <location>
        <begin position="1"/>
        <end position="25"/>
    </location>
</feature>
<keyword evidence="9" id="KW-0479">Metal-binding</keyword>
<dbReference type="AlphaFoldDB" id="A0A834LSA6"/>
<evidence type="ECO:0000256" key="2">
    <source>
        <dbReference type="ARBA" id="ARBA00022448"/>
    </source>
</evidence>
<feature type="transmembrane region" description="Helical" evidence="10">
    <location>
        <begin position="327"/>
        <end position="344"/>
    </location>
</feature>
<evidence type="ECO:0000256" key="4">
    <source>
        <dbReference type="ARBA" id="ARBA00022729"/>
    </source>
</evidence>
<feature type="binding site" description="axial binding residue" evidence="9">
    <location>
        <position position="216"/>
    </location>
    <ligand>
        <name>heme b</name>
        <dbReference type="ChEBI" id="CHEBI:60344"/>
        <label>1</label>
    </ligand>
    <ligandPart>
        <name>Fe</name>
        <dbReference type="ChEBI" id="CHEBI:18248"/>
    </ligandPart>
</feature>
<feature type="transmembrane region" description="Helical" evidence="10">
    <location>
        <begin position="217"/>
        <end position="238"/>
    </location>
</feature>
<reference evidence="14" key="1">
    <citation type="submission" date="2019-11" db="EMBL/GenBank/DDBJ databases">
        <authorList>
            <person name="Liu Y."/>
            <person name="Hou J."/>
            <person name="Li T.-Q."/>
            <person name="Guan C.-H."/>
            <person name="Wu X."/>
            <person name="Wu H.-Z."/>
            <person name="Ling F."/>
            <person name="Zhang R."/>
            <person name="Shi X.-G."/>
            <person name="Ren J.-P."/>
            <person name="Chen E.-F."/>
            <person name="Sun J.-M."/>
        </authorList>
    </citation>
    <scope>NUCLEOTIDE SEQUENCE</scope>
    <source>
        <strain evidence="14">Adult_tree_wgs_1</strain>
        <tissue evidence="14">Leaves</tissue>
    </source>
</reference>
<feature type="transmembrane region" description="Helical" evidence="10">
    <location>
        <begin position="286"/>
        <end position="306"/>
    </location>
</feature>
<dbReference type="PANTHER" id="PTHR23130:SF212">
    <property type="entry name" value="AUXIN-RESPONSIVE FAMILY PROTEIN"/>
    <property type="match status" value="1"/>
</dbReference>
<evidence type="ECO:0000256" key="3">
    <source>
        <dbReference type="ARBA" id="ARBA00022692"/>
    </source>
</evidence>
<dbReference type="PIRSF" id="PIRSF037471">
    <property type="entry name" value="UCP037471"/>
    <property type="match status" value="1"/>
</dbReference>
<comment type="cofactor">
    <cofactor evidence="8">
        <name>heme b</name>
        <dbReference type="ChEBI" id="CHEBI:60344"/>
    </cofactor>
    <text evidence="8">Binds 2 heme b groups non-covalently.</text>
</comment>
<dbReference type="InterPro" id="IPR005018">
    <property type="entry name" value="DOMON_domain"/>
</dbReference>
<evidence type="ECO:0000256" key="10">
    <source>
        <dbReference type="SAM" id="Phobius"/>
    </source>
</evidence>
<dbReference type="InterPro" id="IPR045265">
    <property type="entry name" value="AIR12_DOMON"/>
</dbReference>
<evidence type="ECO:0000256" key="8">
    <source>
        <dbReference type="PIRNR" id="PIRNR037471"/>
    </source>
</evidence>
<dbReference type="PANTHER" id="PTHR23130">
    <property type="entry name" value="CYTOCHROME B561 AND DOMON DOMAIN-CONTAINING PROTEIN"/>
    <property type="match status" value="1"/>
</dbReference>
<name>A0A834LSA6_RHOSS</name>
<keyword evidence="15" id="KW-1185">Reference proteome</keyword>
<evidence type="ECO:0000256" key="5">
    <source>
        <dbReference type="ARBA" id="ARBA00022982"/>
    </source>
</evidence>
<feature type="chain" id="PRO_5032456418" description="Cytochrome b561 and DOMON domain-containing protein" evidence="11">
    <location>
        <begin position="26"/>
        <end position="394"/>
    </location>
</feature>
<gene>
    <name evidence="14" type="ORF">RHSIM_Rhsim02G0092800</name>
</gene>
<feature type="transmembrane region" description="Helical" evidence="10">
    <location>
        <begin position="250"/>
        <end position="274"/>
    </location>
</feature>
<keyword evidence="6 10" id="KW-1133">Transmembrane helix</keyword>
<dbReference type="Pfam" id="PF04526">
    <property type="entry name" value="DUF568"/>
    <property type="match status" value="1"/>
</dbReference>
<dbReference type="CDD" id="cd09629">
    <property type="entry name" value="DOMON_CIL1_like"/>
    <property type="match status" value="1"/>
</dbReference>
<sequence>MARQKPAFLFCLLMITCFLVPTSHALSTTSANGSSCSNFAFPNNQVFASCTDLPYLDSFLHWTHNPSSSTLHIAYRHSHVSSSTWVAWGINPTSEGMIGTQAIVANPKPDGTMAVFTTSVSSYGTQLQEGNLSFPISDLSASFLDNQIVIYAVIELPENTTSVSHVWQDGPVSRSTLGMHQVSGNHLQSMGTLNLSSAQDSASHSGSSKNQLKITHGVLNTVSWGIMMPLGFMAARYLKAVGPKADPLWFYLHITLQLPGYLLGMAGGATGLYLGVKFSGVHHPCHMGIGITLFCLGLLQISALFLRPAKDHKYRNLWNLFHHLTGYTVLLLSFANIWVGFYILKPTKAWIIVYGIISGTMIVSTIVLEVWKKLTRDGTINGANEASTTEENIV</sequence>
<dbReference type="CDD" id="cd08760">
    <property type="entry name" value="Cyt_b561_FRRS1_like"/>
    <property type="match status" value="1"/>
</dbReference>
<feature type="domain" description="Cytochrome b561" evidence="13">
    <location>
        <begin position="179"/>
        <end position="377"/>
    </location>
</feature>
<dbReference type="InterPro" id="IPR006593">
    <property type="entry name" value="Cyt_b561/ferric_Rdtase_TM"/>
</dbReference>
<comment type="subcellular location">
    <subcellularLocation>
        <location evidence="1">Membrane</location>
    </subcellularLocation>
</comment>
<evidence type="ECO:0000256" key="11">
    <source>
        <dbReference type="SAM" id="SignalP"/>
    </source>
</evidence>
<comment type="caution">
    <text evidence="14">The sequence shown here is derived from an EMBL/GenBank/DDBJ whole genome shotgun (WGS) entry which is preliminary data.</text>
</comment>
<keyword evidence="7 8" id="KW-0472">Membrane</keyword>
<accession>A0A834LSA6</accession>
<keyword evidence="5 8" id="KW-0249">Electron transport</keyword>
<keyword evidence="2 8" id="KW-0813">Transport</keyword>
<keyword evidence="4 11" id="KW-0732">Signal</keyword>
<evidence type="ECO:0000259" key="12">
    <source>
        <dbReference type="PROSITE" id="PS50836"/>
    </source>
</evidence>
<proteinExistence type="predicted"/>
<keyword evidence="3 10" id="KW-0812">Transmembrane</keyword>
<evidence type="ECO:0000256" key="6">
    <source>
        <dbReference type="ARBA" id="ARBA00022989"/>
    </source>
</evidence>
<dbReference type="GO" id="GO:0016020">
    <property type="term" value="C:membrane"/>
    <property type="evidence" value="ECO:0007669"/>
    <property type="project" value="UniProtKB-SubCell"/>
</dbReference>
<dbReference type="SMART" id="SM00665">
    <property type="entry name" value="B561"/>
    <property type="match status" value="1"/>
</dbReference>
<dbReference type="Proteomes" id="UP000626092">
    <property type="component" value="Unassembled WGS sequence"/>
</dbReference>
<dbReference type="InterPro" id="IPR017214">
    <property type="entry name" value="UCP037471"/>
</dbReference>
<organism evidence="14 15">
    <name type="scientific">Rhododendron simsii</name>
    <name type="common">Sims's rhododendron</name>
    <dbReference type="NCBI Taxonomy" id="118357"/>
    <lineage>
        <taxon>Eukaryota</taxon>
        <taxon>Viridiplantae</taxon>
        <taxon>Streptophyta</taxon>
        <taxon>Embryophyta</taxon>
        <taxon>Tracheophyta</taxon>
        <taxon>Spermatophyta</taxon>
        <taxon>Magnoliopsida</taxon>
        <taxon>eudicotyledons</taxon>
        <taxon>Gunneridae</taxon>
        <taxon>Pentapetalae</taxon>
        <taxon>asterids</taxon>
        <taxon>Ericales</taxon>
        <taxon>Ericaceae</taxon>
        <taxon>Ericoideae</taxon>
        <taxon>Rhodoreae</taxon>
        <taxon>Rhododendron</taxon>
    </lineage>
</organism>
<evidence type="ECO:0000259" key="13">
    <source>
        <dbReference type="PROSITE" id="PS50939"/>
    </source>
</evidence>
<feature type="domain" description="DOMON" evidence="12">
    <location>
        <begin position="56"/>
        <end position="170"/>
    </location>
</feature>
<feature type="binding site" description="axial binding residue" evidence="9">
    <location>
        <position position="253"/>
    </location>
    <ligand>
        <name>heme b</name>
        <dbReference type="ChEBI" id="CHEBI:60344"/>
        <label>1</label>
    </ligand>
    <ligandPart>
        <name>Fe</name>
        <dbReference type="ChEBI" id="CHEBI:18248"/>
    </ligandPart>
</feature>
<feature type="transmembrane region" description="Helical" evidence="10">
    <location>
        <begin position="350"/>
        <end position="371"/>
    </location>
</feature>
<dbReference type="PROSITE" id="PS50836">
    <property type="entry name" value="DOMON"/>
    <property type="match status" value="1"/>
</dbReference>
<dbReference type="OrthoDB" id="2419613at2759"/>
<evidence type="ECO:0000313" key="15">
    <source>
        <dbReference type="Proteomes" id="UP000626092"/>
    </source>
</evidence>